<name>A0A5N6NG00_9ASTR</name>
<comment type="caution">
    <text evidence="1">The sequence shown here is derived from an EMBL/GenBank/DDBJ whole genome shotgun (WGS) entry which is preliminary data.</text>
</comment>
<proteinExistence type="predicted"/>
<accession>A0A5N6NG00</accession>
<dbReference type="Proteomes" id="UP000326396">
    <property type="component" value="Linkage Group LG19"/>
</dbReference>
<sequence>MPTPSAQLDSINNALIHVVGCKHVVIGSVELQIPSEQVATLHQSKLIHHSVLISDSLGVADDTGRPNFVDRTRFFFPFPYQTSFGLLTGKGDGPLVLGQGEPKSVNTPTLMERGLPVCSNKIHSVPFLNSGSIPMKGSASKGDGPLVLGQGEPKSVNTPTLMERGLPVCSNKIHSVPFLNSGSIPMKGSAKGRLQKEGQFAIPISIEAVGKRLREEATDLVTGGVVDVRRKFMAKALTFQSIRDDVLLQVSKYKEPKDVWDALWARFLEVERVQKARSQTLKESLGSSLDEKGMVRKYVNSMPPKYLPIMASIEQYSEIENMAFRFKAYEELKPMPVHRYPASRLWVEPMPESKPFRLLDLASQGTFAEQTLYWANLGLARLKK</sequence>
<organism evidence="1 2">
    <name type="scientific">Mikania micrantha</name>
    <name type="common">bitter vine</name>
    <dbReference type="NCBI Taxonomy" id="192012"/>
    <lineage>
        <taxon>Eukaryota</taxon>
        <taxon>Viridiplantae</taxon>
        <taxon>Streptophyta</taxon>
        <taxon>Embryophyta</taxon>
        <taxon>Tracheophyta</taxon>
        <taxon>Spermatophyta</taxon>
        <taxon>Magnoliopsida</taxon>
        <taxon>eudicotyledons</taxon>
        <taxon>Gunneridae</taxon>
        <taxon>Pentapetalae</taxon>
        <taxon>asterids</taxon>
        <taxon>campanulids</taxon>
        <taxon>Asterales</taxon>
        <taxon>Asteraceae</taxon>
        <taxon>Asteroideae</taxon>
        <taxon>Heliantheae alliance</taxon>
        <taxon>Eupatorieae</taxon>
        <taxon>Mikania</taxon>
    </lineage>
</organism>
<protein>
    <submittedName>
        <fullName evidence="1">Uncharacterized protein</fullName>
    </submittedName>
</protein>
<evidence type="ECO:0000313" key="1">
    <source>
        <dbReference type="EMBL" id="KAD4888011.1"/>
    </source>
</evidence>
<reference evidence="1 2" key="1">
    <citation type="submission" date="2019-05" db="EMBL/GenBank/DDBJ databases">
        <title>Mikania micrantha, genome provides insights into the molecular mechanism of rapid growth.</title>
        <authorList>
            <person name="Liu B."/>
        </authorList>
    </citation>
    <scope>NUCLEOTIDE SEQUENCE [LARGE SCALE GENOMIC DNA]</scope>
    <source>
        <strain evidence="1">NLD-2019</strain>
        <tissue evidence="1">Leaf</tissue>
    </source>
</reference>
<dbReference type="OrthoDB" id="5378265at2759"/>
<evidence type="ECO:0000313" key="2">
    <source>
        <dbReference type="Proteomes" id="UP000326396"/>
    </source>
</evidence>
<dbReference type="EMBL" id="SZYD01000011">
    <property type="protein sequence ID" value="KAD4888011.1"/>
    <property type="molecule type" value="Genomic_DNA"/>
</dbReference>
<keyword evidence="2" id="KW-1185">Reference proteome</keyword>
<gene>
    <name evidence="1" type="ORF">E3N88_20084</name>
</gene>
<dbReference type="AlphaFoldDB" id="A0A5N6NG00"/>